<accession>A0A6V8N298</accession>
<dbReference type="InterPro" id="IPR020014">
    <property type="entry name" value="Decahaem_cyt-c_OmcA/MtrC"/>
</dbReference>
<dbReference type="GO" id="GO:0016491">
    <property type="term" value="F:oxidoreductase activity"/>
    <property type="evidence" value="ECO:0007669"/>
    <property type="project" value="TreeGrafter"/>
</dbReference>
<keyword evidence="2 5" id="KW-0732">Signal</keyword>
<evidence type="ECO:0000313" key="7">
    <source>
        <dbReference type="EMBL" id="GFO65489.1"/>
    </source>
</evidence>
<reference evidence="8" key="1">
    <citation type="submission" date="2020-06" db="EMBL/GenBank/DDBJ databases">
        <title>Draft genomic sequecing of Geomonas sp. Red736.</title>
        <authorList>
            <person name="Itoh H."/>
            <person name="Xu Z.X."/>
            <person name="Ushijima N."/>
            <person name="Masuda Y."/>
            <person name="Shiratori Y."/>
            <person name="Senoo K."/>
        </authorList>
    </citation>
    <scope>NUCLEOTIDE SEQUENCE [LARGE SCALE GENOMIC DNA]</scope>
    <source>
        <strain evidence="8">Red736</strain>
    </source>
</reference>
<feature type="signal peptide" evidence="5">
    <location>
        <begin position="1"/>
        <end position="21"/>
    </location>
</feature>
<dbReference type="InterPro" id="IPR009056">
    <property type="entry name" value="Cyt_c-like_dom"/>
</dbReference>
<dbReference type="EMBL" id="BLXY01000009">
    <property type="protein sequence ID" value="GFO65489.1"/>
    <property type="molecule type" value="Genomic_DNA"/>
</dbReference>
<organism evidence="7 8">
    <name type="scientific">Geomonas paludis</name>
    <dbReference type="NCBI Taxonomy" id="2740185"/>
    <lineage>
        <taxon>Bacteria</taxon>
        <taxon>Pseudomonadati</taxon>
        <taxon>Thermodesulfobacteriota</taxon>
        <taxon>Desulfuromonadia</taxon>
        <taxon>Geobacterales</taxon>
        <taxon>Geobacteraceae</taxon>
        <taxon>Geomonas</taxon>
    </lineage>
</organism>
<dbReference type="InterPro" id="IPR051829">
    <property type="entry name" value="Multiheme_Cytochr_ET"/>
</dbReference>
<keyword evidence="4" id="KW-0349">Heme</keyword>
<evidence type="ECO:0000256" key="5">
    <source>
        <dbReference type="SAM" id="SignalP"/>
    </source>
</evidence>
<evidence type="ECO:0000259" key="6">
    <source>
        <dbReference type="PROSITE" id="PS51007"/>
    </source>
</evidence>
<dbReference type="Pfam" id="PF22113">
    <property type="entry name" value="Mtrc-MtrF_II-IV_dom"/>
    <property type="match status" value="2"/>
</dbReference>
<evidence type="ECO:0000256" key="3">
    <source>
        <dbReference type="ARBA" id="ARBA00023004"/>
    </source>
</evidence>
<name>A0A6V8N298_9BACT</name>
<keyword evidence="1 4" id="KW-0479">Metal-binding</keyword>
<dbReference type="PANTHER" id="PTHR35038">
    <property type="entry name" value="DISSIMILATORY SULFITE REDUCTASE SIRA"/>
    <property type="match status" value="1"/>
</dbReference>
<proteinExistence type="predicted"/>
<dbReference type="GO" id="GO:0009055">
    <property type="term" value="F:electron transfer activity"/>
    <property type="evidence" value="ECO:0007669"/>
    <property type="project" value="InterPro"/>
</dbReference>
<dbReference type="PROSITE" id="PS51007">
    <property type="entry name" value="CYTC"/>
    <property type="match status" value="1"/>
</dbReference>
<dbReference type="Gene3D" id="1.10.720.180">
    <property type="match status" value="2"/>
</dbReference>
<comment type="caution">
    <text evidence="7">The sequence shown here is derived from an EMBL/GenBank/DDBJ whole genome shotgun (WGS) entry which is preliminary data.</text>
</comment>
<sequence length="1039" mass="108377">MIGRNLRYLVALLVCVLLPLAGCSGGGSSTKRTEKGTEVTVSGKVDVAKAAAKTAFLSSTSAGALNNVFVYNALDGAQLGTAAIGTDGSFSNLTFTLPATKTILVFKAVVGQGTFRTVVPIDLSNPPAAGAITGSNPISIVISQDSTNRTILESQLLGLTGILGDANQTLASVSKTYTDAAALWINNGGQALAYSTNGLALSGKFSSAALLPAQDANILGAEDLNNMTLDGSISSVSIPGNKPIVSFTVTNKDTGKGIRGLKAFNLVIAQLKPGTSGSPDEWLSYMVTASSRPTTDSGYTVIDNGDGSYTVIFGKDIKNQSSTGTTVSYNANYTHRVMVGIRSTPSIALLNNGTTLSNFYNEKYLISTFVPATPDVAPTLVKDMTATAACNECHGKIGVTTPHGGRGDVKYCMMCHTSQRAIGRTNLTSVGGVVPARDPLLASTATSANYWADGEVLGEFVTMIHKIHMGEHLTKTGYNYAGVAFNEIVYPKDVRNCRQCHRAELGAQGDNWQTKPSRKACGACHDGINWSTGAGHDGGQQASDANCVGCHADAELLHMTDIATPNNPKVPAGLVNFFYNISSATVDGSNNLNIKFRIQKNTDSLTAAKSNVVFTGAGSTASTPPAGAVITGFSGSPSFLLAYFKESPNQLEAKYAGDYNNLRDTRTDSNAKAAQPKSVSIAALLASSGGTMSAPDNNGYYTATIPNGFPTGSKLRAVGLQGYFTQVAGTNSIAADNARHALSHVKPVNGDAVRRDVIDSAKCGNCHEWFEGHGGNRVVGKDTVGPSICTLCHVPNLTTSGRGAQKSLIDFIIANPVGTSLGAVTNFLTSTAFTGSITQGAKDAMTALAAALGTTDPTQFPEASNNFKDMVHGIHAGSDPLVVGTPLKFVRDRSTSGDFEYDFAEVTFPGVLKNCTMCHKGTTYTTIPSGVQVSTQVTSRGTTLTLQTDAVTGNNVTEVDAARKAVPNPQDLVNTPFVATCKACHNRPNALAHFAQMGGQVNVLRSQANPDNEACVTCHGTTGPNAIWNAHRFSVVGDD</sequence>
<dbReference type="NCBIfam" id="TIGR03507">
    <property type="entry name" value="decahem_SO1788"/>
    <property type="match status" value="1"/>
</dbReference>
<evidence type="ECO:0000256" key="4">
    <source>
        <dbReference type="PROSITE-ProRule" id="PRU00433"/>
    </source>
</evidence>
<dbReference type="InterPro" id="IPR054337">
    <property type="entry name" value="Mtrc-MtrF-like_dom_II/IV"/>
</dbReference>
<evidence type="ECO:0000256" key="1">
    <source>
        <dbReference type="ARBA" id="ARBA00022723"/>
    </source>
</evidence>
<dbReference type="GO" id="GO:0046872">
    <property type="term" value="F:metal ion binding"/>
    <property type="evidence" value="ECO:0007669"/>
    <property type="project" value="UniProtKB-KW"/>
</dbReference>
<feature type="chain" id="PRO_5028244505" description="Cytochrome c domain-containing protein" evidence="5">
    <location>
        <begin position="22"/>
        <end position="1039"/>
    </location>
</feature>
<dbReference type="SUPFAM" id="SSF48695">
    <property type="entry name" value="Multiheme cytochromes"/>
    <property type="match status" value="1"/>
</dbReference>
<dbReference type="InterPro" id="IPR036280">
    <property type="entry name" value="Multihaem_cyt_sf"/>
</dbReference>
<dbReference type="GO" id="GO:0020037">
    <property type="term" value="F:heme binding"/>
    <property type="evidence" value="ECO:0007669"/>
    <property type="project" value="InterPro"/>
</dbReference>
<feature type="domain" description="Cytochrome c" evidence="6">
    <location>
        <begin position="745"/>
        <end position="853"/>
    </location>
</feature>
<protein>
    <recommendedName>
        <fullName evidence="6">Cytochrome c domain-containing protein</fullName>
    </recommendedName>
</protein>
<evidence type="ECO:0000256" key="2">
    <source>
        <dbReference type="ARBA" id="ARBA00022729"/>
    </source>
</evidence>
<evidence type="ECO:0000313" key="8">
    <source>
        <dbReference type="Proteomes" id="UP000568888"/>
    </source>
</evidence>
<dbReference type="CDD" id="cd08168">
    <property type="entry name" value="Cytochrom_C3"/>
    <property type="match status" value="1"/>
</dbReference>
<dbReference type="AlphaFoldDB" id="A0A6V8N298"/>
<dbReference type="PANTHER" id="PTHR35038:SF6">
    <property type="entry name" value="SURFACE LOCALIZED DECAHEME CYTOCHROME C LIPOPROTEIN"/>
    <property type="match status" value="1"/>
</dbReference>
<keyword evidence="3 4" id="KW-0408">Iron</keyword>
<gene>
    <name evidence="7" type="ORF">GMPD_34080</name>
</gene>
<dbReference type="Proteomes" id="UP000568888">
    <property type="component" value="Unassembled WGS sequence"/>
</dbReference>